<evidence type="ECO:0000256" key="1">
    <source>
        <dbReference type="ARBA" id="ARBA00023239"/>
    </source>
</evidence>
<evidence type="ECO:0000313" key="2">
    <source>
        <dbReference type="EMBL" id="KAK9868541.1"/>
    </source>
</evidence>
<dbReference type="InterPro" id="IPR015928">
    <property type="entry name" value="Aconitase/3IPM_dehydase_swvl"/>
</dbReference>
<name>A0AAW1TF89_9CHLO</name>
<sequence length="85" mass="9248">MMRLTVSAVCPWGELYPCETDENLWEGLTTGDEVEVDIEKDVLTQLSTGKTFPLKPLGEAKPVVDAGGIFQYARSQGMIKQAATA</sequence>
<dbReference type="GO" id="GO:0016829">
    <property type="term" value="F:lyase activity"/>
    <property type="evidence" value="ECO:0007669"/>
    <property type="project" value="UniProtKB-KW"/>
</dbReference>
<organism evidence="2 3">
    <name type="scientific">Apatococcus fuscideae</name>
    <dbReference type="NCBI Taxonomy" id="2026836"/>
    <lineage>
        <taxon>Eukaryota</taxon>
        <taxon>Viridiplantae</taxon>
        <taxon>Chlorophyta</taxon>
        <taxon>core chlorophytes</taxon>
        <taxon>Trebouxiophyceae</taxon>
        <taxon>Chlorellales</taxon>
        <taxon>Chlorellaceae</taxon>
        <taxon>Apatococcus</taxon>
    </lineage>
</organism>
<dbReference type="Gene3D" id="3.20.19.10">
    <property type="entry name" value="Aconitase, domain 4"/>
    <property type="match status" value="1"/>
</dbReference>
<keyword evidence="3" id="KW-1185">Reference proteome</keyword>
<keyword evidence="1" id="KW-0456">Lyase</keyword>
<dbReference type="AlphaFoldDB" id="A0AAW1TF89"/>
<evidence type="ECO:0000313" key="3">
    <source>
        <dbReference type="Proteomes" id="UP001485043"/>
    </source>
</evidence>
<dbReference type="SUPFAM" id="SSF52016">
    <property type="entry name" value="LeuD/IlvD-like"/>
    <property type="match status" value="1"/>
</dbReference>
<comment type="caution">
    <text evidence="2">The sequence shown here is derived from an EMBL/GenBank/DDBJ whole genome shotgun (WGS) entry which is preliminary data.</text>
</comment>
<proteinExistence type="predicted"/>
<gene>
    <name evidence="2" type="ORF">WJX84_001559</name>
</gene>
<reference evidence="2 3" key="1">
    <citation type="journal article" date="2024" name="Nat. Commun.">
        <title>Phylogenomics reveals the evolutionary origins of lichenization in chlorophyte algae.</title>
        <authorList>
            <person name="Puginier C."/>
            <person name="Libourel C."/>
            <person name="Otte J."/>
            <person name="Skaloud P."/>
            <person name="Haon M."/>
            <person name="Grisel S."/>
            <person name="Petersen M."/>
            <person name="Berrin J.G."/>
            <person name="Delaux P.M."/>
            <person name="Dal Grande F."/>
            <person name="Keller J."/>
        </authorList>
    </citation>
    <scope>NUCLEOTIDE SEQUENCE [LARGE SCALE GENOMIC DNA]</scope>
    <source>
        <strain evidence="2 3">SAG 2523</strain>
    </source>
</reference>
<dbReference type="EMBL" id="JALJOV010000023">
    <property type="protein sequence ID" value="KAK9868541.1"/>
    <property type="molecule type" value="Genomic_DNA"/>
</dbReference>
<accession>A0AAW1TF89</accession>
<dbReference type="PANTHER" id="PTHR43345:SF2">
    <property type="entry name" value="3-ISOPROPYLMALATE DEHYDRATASE SMALL SUBUNIT 1"/>
    <property type="match status" value="1"/>
</dbReference>
<dbReference type="InterPro" id="IPR050075">
    <property type="entry name" value="LeuD"/>
</dbReference>
<dbReference type="PANTHER" id="PTHR43345">
    <property type="entry name" value="3-ISOPROPYLMALATE DEHYDRATASE SMALL SUBUNIT 2-RELATED-RELATED"/>
    <property type="match status" value="1"/>
</dbReference>
<dbReference type="Proteomes" id="UP001485043">
    <property type="component" value="Unassembled WGS sequence"/>
</dbReference>
<protein>
    <submittedName>
        <fullName evidence="2">Uncharacterized protein</fullName>
    </submittedName>
</protein>